<dbReference type="PANTHER" id="PTHR22878:SF68">
    <property type="entry name" value="DYNEIN HEAVY CHAIN 6, AXONEMAL-LIKE"/>
    <property type="match status" value="1"/>
</dbReference>
<dbReference type="InterPro" id="IPR041228">
    <property type="entry name" value="Dynein_C"/>
</dbReference>
<dbReference type="InParanoid" id="E4XXJ2"/>
<dbReference type="GO" id="GO:0030286">
    <property type="term" value="C:dynein complex"/>
    <property type="evidence" value="ECO:0007669"/>
    <property type="project" value="InterPro"/>
</dbReference>
<dbReference type="FunFam" id="3.10.490.20:FF:000008">
    <property type="entry name" value="dynein heavy chain 2, axonemal"/>
    <property type="match status" value="1"/>
</dbReference>
<dbReference type="Gene3D" id="3.10.490.20">
    <property type="match status" value="1"/>
</dbReference>
<evidence type="ECO:0000313" key="3">
    <source>
        <dbReference type="Proteomes" id="UP000001307"/>
    </source>
</evidence>
<evidence type="ECO:0000313" key="2">
    <source>
        <dbReference type="EMBL" id="CBY14386.1"/>
    </source>
</evidence>
<name>E4XXJ2_OIKDI</name>
<evidence type="ECO:0000259" key="1">
    <source>
        <dbReference type="Pfam" id="PF18199"/>
    </source>
</evidence>
<feature type="domain" description="Dynein heavy chain C-terminal" evidence="1">
    <location>
        <begin position="1"/>
        <end position="254"/>
    </location>
</feature>
<organism evidence="2">
    <name type="scientific">Oikopleura dioica</name>
    <name type="common">Tunicate</name>
    <dbReference type="NCBI Taxonomy" id="34765"/>
    <lineage>
        <taxon>Eukaryota</taxon>
        <taxon>Metazoa</taxon>
        <taxon>Chordata</taxon>
        <taxon>Tunicata</taxon>
        <taxon>Appendicularia</taxon>
        <taxon>Copelata</taxon>
        <taxon>Oikopleuridae</taxon>
        <taxon>Oikopleura</taxon>
    </lineage>
</organism>
<dbReference type="EMBL" id="FN653281">
    <property type="protein sequence ID" value="CBY14386.1"/>
    <property type="molecule type" value="Genomic_DNA"/>
</dbReference>
<dbReference type="GO" id="GO:0045505">
    <property type="term" value="F:dynein intermediate chain binding"/>
    <property type="evidence" value="ECO:0007669"/>
    <property type="project" value="InterPro"/>
</dbReference>
<protein>
    <recommendedName>
        <fullName evidence="1">Dynein heavy chain C-terminal domain-containing protein</fullName>
    </recommendedName>
</protein>
<feature type="non-terminal residue" evidence="2">
    <location>
        <position position="1"/>
    </location>
</feature>
<dbReference type="Pfam" id="PF18199">
    <property type="entry name" value="Dynein_C"/>
    <property type="match status" value="1"/>
</dbReference>
<proteinExistence type="predicted"/>
<dbReference type="InterPro" id="IPR043160">
    <property type="entry name" value="Dynein_C_barrel"/>
</dbReference>
<dbReference type="AlphaFoldDB" id="E4XXJ2"/>
<dbReference type="GO" id="GO:0051959">
    <property type="term" value="F:dynein light intermediate chain binding"/>
    <property type="evidence" value="ECO:0007669"/>
    <property type="project" value="InterPro"/>
</dbReference>
<dbReference type="Gene3D" id="1.20.1270.280">
    <property type="match status" value="1"/>
</dbReference>
<dbReference type="OrthoDB" id="10251809at2759"/>
<gene>
    <name evidence="2" type="ORF">GSOID_T00007381001</name>
</gene>
<dbReference type="Proteomes" id="UP000001307">
    <property type="component" value="Unassembled WGS sequence"/>
</dbReference>
<accession>E4XXJ2</accession>
<dbReference type="InterPro" id="IPR026983">
    <property type="entry name" value="DHC"/>
</dbReference>
<sequence>LPEIIDYEGTQKILKDDPSPLNVVLLQEIQRYNSLLGIIKSSLIDLNKAIQGLVVMSSELEEAFTCIYETRVPPMWEFAYSSKKPLAAWTRDLVQRIEQFTKWAESAKQPHIFWLSGFTFPTGFLTAVLQYSARQSAIPVDSLSWEFSVFSVDESNIVNPPADGVYVKGFFLEGAGWDMKGAQLIEAAPMQLTTPVPVIHFKPTEAKKKSAKGMFACPTFYYPVRSTSFVVAVDLKSGEHTSDHWVKRGTALLMSLDH</sequence>
<dbReference type="PANTHER" id="PTHR22878">
    <property type="entry name" value="DYNEIN HEAVY CHAIN 6, AXONEMAL-LIKE-RELATED"/>
    <property type="match status" value="1"/>
</dbReference>
<dbReference type="GO" id="GO:0007018">
    <property type="term" value="P:microtubule-based movement"/>
    <property type="evidence" value="ECO:0007669"/>
    <property type="project" value="InterPro"/>
</dbReference>
<reference evidence="2" key="1">
    <citation type="journal article" date="2010" name="Science">
        <title>Plasticity of animal genome architecture unmasked by rapid evolution of a pelagic tunicate.</title>
        <authorList>
            <person name="Denoeud F."/>
            <person name="Henriet S."/>
            <person name="Mungpakdee S."/>
            <person name="Aury J.M."/>
            <person name="Da Silva C."/>
            <person name="Brinkmann H."/>
            <person name="Mikhaleva J."/>
            <person name="Olsen L.C."/>
            <person name="Jubin C."/>
            <person name="Canestro C."/>
            <person name="Bouquet J.M."/>
            <person name="Danks G."/>
            <person name="Poulain J."/>
            <person name="Campsteijn C."/>
            <person name="Adamski M."/>
            <person name="Cross I."/>
            <person name="Yadetie F."/>
            <person name="Muffato M."/>
            <person name="Louis A."/>
            <person name="Butcher S."/>
            <person name="Tsagkogeorga G."/>
            <person name="Konrad A."/>
            <person name="Singh S."/>
            <person name="Jensen M.F."/>
            <person name="Cong E.H."/>
            <person name="Eikeseth-Otteraa H."/>
            <person name="Noel B."/>
            <person name="Anthouard V."/>
            <person name="Porcel B.M."/>
            <person name="Kachouri-Lafond R."/>
            <person name="Nishino A."/>
            <person name="Ugolini M."/>
            <person name="Chourrout P."/>
            <person name="Nishida H."/>
            <person name="Aasland R."/>
            <person name="Huzurbazar S."/>
            <person name="Westhof E."/>
            <person name="Delsuc F."/>
            <person name="Lehrach H."/>
            <person name="Reinhardt R."/>
            <person name="Weissenbach J."/>
            <person name="Roy S.W."/>
            <person name="Artiguenave F."/>
            <person name="Postlethwait J.H."/>
            <person name="Manak J.R."/>
            <person name="Thompson E.M."/>
            <person name="Jaillon O."/>
            <person name="Du Pasquier L."/>
            <person name="Boudinot P."/>
            <person name="Liberles D.A."/>
            <person name="Volff J.N."/>
            <person name="Philippe H."/>
            <person name="Lenhard B."/>
            <person name="Roest Crollius H."/>
            <person name="Wincker P."/>
            <person name="Chourrout D."/>
        </authorList>
    </citation>
    <scope>NUCLEOTIDE SEQUENCE [LARGE SCALE GENOMIC DNA]</scope>
</reference>
<keyword evidence="3" id="KW-1185">Reference proteome</keyword>